<feature type="domain" description="Glycosyltransferase 2-like" evidence="1">
    <location>
        <begin position="13"/>
        <end position="112"/>
    </location>
</feature>
<gene>
    <name evidence="2" type="ORF">IQ247_23140</name>
</gene>
<reference evidence="2" key="1">
    <citation type="submission" date="2020-10" db="EMBL/GenBank/DDBJ databases">
        <authorList>
            <person name="Castelo-Branco R."/>
            <person name="Eusebio N."/>
            <person name="Adriana R."/>
            <person name="Vieira A."/>
            <person name="Brugerolle De Fraissinette N."/>
            <person name="Rezende De Castro R."/>
            <person name="Schneider M.P."/>
            <person name="Vasconcelos V."/>
            <person name="Leao P.N."/>
        </authorList>
    </citation>
    <scope>NUCLEOTIDE SEQUENCE</scope>
    <source>
        <strain evidence="2">LEGE 06105</strain>
    </source>
</reference>
<sequence length="313" mass="36441">MFINSNYKIAAYITAYQDKQALEKTIAAIQNQSYSISEIFIVDNSQTPIISEKNYQNIKVEFHPENIGVDGGLKIAIKWAIEKAYDFIWLFDQDSQPLPNSLEILLTKYQELSAKNHHIGIIAPQILDINTSQEFPGYVFQDYKFVPKPEHSQIKDYYTCDGVITSGSLVNLNAAKSVELPQGNLFLDAVDYTYCMNFRHQGYEVIVVKNTIMSHRLGNYSQVKDRLSKINNQIITFTCLPSRYYYACRNHTYFETRQSNKRMLHFCLIHRFKIMMNMIIRIIRYEPDLVLLKIWACTFGTFDGFRGRLGKVW</sequence>
<evidence type="ECO:0000313" key="3">
    <source>
        <dbReference type="Proteomes" id="UP000620559"/>
    </source>
</evidence>
<comment type="caution">
    <text evidence="2">The sequence shown here is derived from an EMBL/GenBank/DDBJ whole genome shotgun (WGS) entry which is preliminary data.</text>
</comment>
<dbReference type="RefSeq" id="WP_193923637.1">
    <property type="nucleotide sequence ID" value="NZ_JADEWL010000104.1"/>
</dbReference>
<accession>A0A8J7FBX2</accession>
<dbReference type="Gene3D" id="3.90.550.10">
    <property type="entry name" value="Spore Coat Polysaccharide Biosynthesis Protein SpsA, Chain A"/>
    <property type="match status" value="1"/>
</dbReference>
<dbReference type="CDD" id="cd02526">
    <property type="entry name" value="GT2_RfbF_like"/>
    <property type="match status" value="1"/>
</dbReference>
<dbReference type="InterPro" id="IPR001173">
    <property type="entry name" value="Glyco_trans_2-like"/>
</dbReference>
<dbReference type="Pfam" id="PF00535">
    <property type="entry name" value="Glycos_transf_2"/>
    <property type="match status" value="1"/>
</dbReference>
<dbReference type="EMBL" id="JADEWL010000104">
    <property type="protein sequence ID" value="MBE9215524.1"/>
    <property type="molecule type" value="Genomic_DNA"/>
</dbReference>
<protein>
    <submittedName>
        <fullName evidence="2">Glycosyltransferase family 2 protein</fullName>
    </submittedName>
</protein>
<dbReference type="SUPFAM" id="SSF53448">
    <property type="entry name" value="Nucleotide-diphospho-sugar transferases"/>
    <property type="match status" value="1"/>
</dbReference>
<organism evidence="2 3">
    <name type="scientific">Plectonema cf. radiosum LEGE 06105</name>
    <dbReference type="NCBI Taxonomy" id="945769"/>
    <lineage>
        <taxon>Bacteria</taxon>
        <taxon>Bacillati</taxon>
        <taxon>Cyanobacteriota</taxon>
        <taxon>Cyanophyceae</taxon>
        <taxon>Oscillatoriophycideae</taxon>
        <taxon>Oscillatoriales</taxon>
        <taxon>Microcoleaceae</taxon>
        <taxon>Plectonema</taxon>
    </lineage>
</organism>
<keyword evidence="3" id="KW-1185">Reference proteome</keyword>
<dbReference type="InterPro" id="IPR029044">
    <property type="entry name" value="Nucleotide-diphossugar_trans"/>
</dbReference>
<dbReference type="Proteomes" id="UP000620559">
    <property type="component" value="Unassembled WGS sequence"/>
</dbReference>
<dbReference type="AlphaFoldDB" id="A0A8J7FBX2"/>
<proteinExistence type="predicted"/>
<name>A0A8J7FBX2_9CYAN</name>
<evidence type="ECO:0000259" key="1">
    <source>
        <dbReference type="Pfam" id="PF00535"/>
    </source>
</evidence>
<evidence type="ECO:0000313" key="2">
    <source>
        <dbReference type="EMBL" id="MBE9215524.1"/>
    </source>
</evidence>